<feature type="transmembrane region" description="Helical" evidence="1">
    <location>
        <begin position="171"/>
        <end position="192"/>
    </location>
</feature>
<dbReference type="AlphaFoldDB" id="A0A4P9XDW7"/>
<dbReference type="Proteomes" id="UP000274922">
    <property type="component" value="Unassembled WGS sequence"/>
</dbReference>
<keyword evidence="1" id="KW-1133">Transmembrane helix</keyword>
<evidence type="ECO:0000313" key="3">
    <source>
        <dbReference type="Proteomes" id="UP000274922"/>
    </source>
</evidence>
<reference evidence="3" key="1">
    <citation type="journal article" date="2018" name="Nat. Microbiol.">
        <title>Leveraging single-cell genomics to expand the fungal tree of life.</title>
        <authorList>
            <person name="Ahrendt S.R."/>
            <person name="Quandt C.A."/>
            <person name="Ciobanu D."/>
            <person name="Clum A."/>
            <person name="Salamov A."/>
            <person name="Andreopoulos B."/>
            <person name="Cheng J.F."/>
            <person name="Woyke T."/>
            <person name="Pelin A."/>
            <person name="Henrissat B."/>
            <person name="Reynolds N.K."/>
            <person name="Benny G.L."/>
            <person name="Smith M.E."/>
            <person name="James T.Y."/>
            <person name="Grigoriev I.V."/>
        </authorList>
    </citation>
    <scope>NUCLEOTIDE SEQUENCE [LARGE SCALE GENOMIC DNA]</scope>
    <source>
        <strain evidence="3">ATCC 52028</strain>
    </source>
</reference>
<organism evidence="2 3">
    <name type="scientific">Caulochytrium protostelioides</name>
    <dbReference type="NCBI Taxonomy" id="1555241"/>
    <lineage>
        <taxon>Eukaryota</taxon>
        <taxon>Fungi</taxon>
        <taxon>Fungi incertae sedis</taxon>
        <taxon>Chytridiomycota</taxon>
        <taxon>Chytridiomycota incertae sedis</taxon>
        <taxon>Chytridiomycetes</taxon>
        <taxon>Caulochytriales</taxon>
        <taxon>Caulochytriaceae</taxon>
        <taxon>Caulochytrium</taxon>
    </lineage>
</organism>
<dbReference type="EMBL" id="ML014119">
    <property type="protein sequence ID" value="RKP03726.1"/>
    <property type="molecule type" value="Genomic_DNA"/>
</dbReference>
<evidence type="ECO:0000256" key="1">
    <source>
        <dbReference type="SAM" id="Phobius"/>
    </source>
</evidence>
<feature type="transmembrane region" description="Helical" evidence="1">
    <location>
        <begin position="12"/>
        <end position="38"/>
    </location>
</feature>
<protein>
    <submittedName>
        <fullName evidence="2">Uncharacterized protein</fullName>
    </submittedName>
</protein>
<gene>
    <name evidence="2" type="ORF">CXG81DRAFT_16822</name>
</gene>
<evidence type="ECO:0000313" key="2">
    <source>
        <dbReference type="EMBL" id="RKP03726.1"/>
    </source>
</evidence>
<sequence>MVSLRAPGASTLVLMLGLVLGLLSLVAVPAAAATPSLAELREAARLRKSALNALAPLGVIDIEDLHLMDLEIESFIADPATQLPKPKAEAGMLVADERVLVRTVLTYPDDTTVAELGPGVDILRTKAFLLSNYMGHARVAHHYRASPVLGEVRVVPGGGKIAVPYTFKPKILATGAILAVVMDIAVASAAGASRQPEIKSVLVLSRLVDIVEPARYFDLESLFLYIVLLIVALLIARSLLLSYAPGLVPQRFRNLNQLVTEITDAKARKAFVMPTRTAEEVAAIRKREAEAWMPDHVKNVHKTQKSQTKKE</sequence>
<keyword evidence="3" id="KW-1185">Reference proteome</keyword>
<proteinExistence type="predicted"/>
<accession>A0A4P9XDW7</accession>
<name>A0A4P9XDW7_9FUNG</name>
<keyword evidence="1" id="KW-0812">Transmembrane</keyword>
<feature type="transmembrane region" description="Helical" evidence="1">
    <location>
        <begin position="222"/>
        <end position="244"/>
    </location>
</feature>
<keyword evidence="1" id="KW-0472">Membrane</keyword>